<evidence type="ECO:0000256" key="11">
    <source>
        <dbReference type="PIRSR" id="PIRSR601382-2"/>
    </source>
</evidence>
<evidence type="ECO:0000256" key="5">
    <source>
        <dbReference type="ARBA" id="ARBA00022801"/>
    </source>
</evidence>
<dbReference type="AlphaFoldDB" id="A0A1V6NZE2"/>
<dbReference type="InterPro" id="IPR001382">
    <property type="entry name" value="Glyco_hydro_47"/>
</dbReference>
<sequence length="670" mass="75701">MSFQAPHSGTSWRPAQNPNIWKGVPGLGVSAPSMGGFFDNDRALPMYKDKPYFKPRRTAPRRWGKPLSILGIFTLLLLWYVYYSPGLPSWKGSDSSDKGVELWKWAQALQNAPAKGPADWDARREKVRDAFIVSWEGYEKDAWGFDEYHPVSGGNRNMVKGGLGWIVVDSLDTMIIMNLTSQVRHARQWISTSLQYNQDHDVNTFETTIRMLGGLLSANYLSTKYPTLAPLADDDVGAAGEDLYIEKATDLADRLLGAFESPSGIPFASVNLNKSEGLQSHSDGGASSTAEATSVQLEFKYLAKLTGEAEYWKVAEKVMQVVDDQKPEDGLVPIYIHPQKGAFQGENIRLGSRGDSYYEYLIKQYLQTSGQEPIYKDMWDESLKGIRKHLLTFSKHARLLVLGERPSGLKGTLSPKMDHLVCFMPGTIALGATGGRPLAEARKSPDWSQQLEEEILISRELMKTCWATYQTNPTGLAGEISHFILDEPPVMMGDKYPDPSLSTTPKELQSVSLPLTTQDDGVEPWRKDISVHRMDRHNLQRPETIESLFYMYRITGDETYREWGWEMFKSFVQHTAVVEEKQTKLSGDVSTISRIKGFTSLDDVLTVPAKQRDNMESFWMAETLKYFYLLFSDRDFISVEEHVFNTEAHPLPRFKPSGDLKTGWQRKPVQ</sequence>
<comment type="cofactor">
    <cofactor evidence="1 11">
        <name>Ca(2+)</name>
        <dbReference type="ChEBI" id="CHEBI:29108"/>
    </cofactor>
</comment>
<evidence type="ECO:0000256" key="1">
    <source>
        <dbReference type="ARBA" id="ARBA00001913"/>
    </source>
</evidence>
<comment type="caution">
    <text evidence="15">The sequence shown here is derived from an EMBL/GenBank/DDBJ whole genome shotgun (WGS) entry which is preliminary data.</text>
</comment>
<dbReference type="OrthoDB" id="8118055at2759"/>
<dbReference type="OMA" id="AAFKHSW"/>
<feature type="active site" evidence="10">
    <location>
        <position position="543"/>
    </location>
</feature>
<feature type="binding site" evidence="11">
    <location>
        <position position="646"/>
    </location>
    <ligand>
        <name>Ca(2+)</name>
        <dbReference type="ChEBI" id="CHEBI:29108"/>
    </ligand>
</feature>
<dbReference type="GO" id="GO:0005509">
    <property type="term" value="F:calcium ion binding"/>
    <property type="evidence" value="ECO:0007669"/>
    <property type="project" value="InterPro"/>
</dbReference>
<feature type="active site" evidence="10">
    <location>
        <position position="355"/>
    </location>
</feature>
<comment type="pathway">
    <text evidence="2">Protein modification; protein glycosylation.</text>
</comment>
<dbReference type="PANTHER" id="PTHR11742">
    <property type="entry name" value="MANNOSYL-OLIGOSACCHARIDE ALPHA-1,2-MANNOSIDASE-RELATED"/>
    <property type="match status" value="1"/>
</dbReference>
<feature type="active site" description="Proton donor" evidence="10">
    <location>
        <position position="206"/>
    </location>
</feature>
<keyword evidence="6 11" id="KW-0106">Calcium</keyword>
<dbReference type="EC" id="3.2.1.-" evidence="13"/>
<evidence type="ECO:0000256" key="7">
    <source>
        <dbReference type="ARBA" id="ARBA00023157"/>
    </source>
</evidence>
<comment type="similarity">
    <text evidence="3 13">Belongs to the glycosyl hydrolase 47 family.</text>
</comment>
<dbReference type="Gene3D" id="1.50.10.10">
    <property type="match status" value="1"/>
</dbReference>
<accession>A0A1V6NZE2</accession>
<organism evidence="15 16">
    <name type="scientific">Penicillium decumbens</name>
    <dbReference type="NCBI Taxonomy" id="69771"/>
    <lineage>
        <taxon>Eukaryota</taxon>
        <taxon>Fungi</taxon>
        <taxon>Dikarya</taxon>
        <taxon>Ascomycota</taxon>
        <taxon>Pezizomycotina</taxon>
        <taxon>Eurotiomycetes</taxon>
        <taxon>Eurotiomycetidae</taxon>
        <taxon>Eurotiales</taxon>
        <taxon>Aspergillaceae</taxon>
        <taxon>Penicillium</taxon>
    </lineage>
</organism>
<dbReference type="UniPathway" id="UPA00378"/>
<keyword evidence="14" id="KW-1133">Transmembrane helix</keyword>
<feature type="active site" description="Proton donor" evidence="10">
    <location>
        <position position="479"/>
    </location>
</feature>
<evidence type="ECO:0000256" key="9">
    <source>
        <dbReference type="ARBA" id="ARBA00048605"/>
    </source>
</evidence>
<evidence type="ECO:0000256" key="13">
    <source>
        <dbReference type="RuleBase" id="RU361193"/>
    </source>
</evidence>
<dbReference type="InterPro" id="IPR012341">
    <property type="entry name" value="6hp_glycosidase-like_sf"/>
</dbReference>
<evidence type="ECO:0000256" key="14">
    <source>
        <dbReference type="SAM" id="Phobius"/>
    </source>
</evidence>
<keyword evidence="5 13" id="KW-0378">Hydrolase</keyword>
<dbReference type="FunFam" id="1.50.10.10:FF:000033">
    <property type="entry name" value="alpha-1,2-Mannosidase"/>
    <property type="match status" value="1"/>
</dbReference>
<evidence type="ECO:0000256" key="2">
    <source>
        <dbReference type="ARBA" id="ARBA00004922"/>
    </source>
</evidence>
<evidence type="ECO:0000313" key="15">
    <source>
        <dbReference type="EMBL" id="OQD70061.1"/>
    </source>
</evidence>
<keyword evidence="14" id="KW-0812">Transmembrane</keyword>
<comment type="catalytic activity">
    <reaction evidence="8">
        <text>N(4)-(alpha-D-Man-(1-&gt;2)-alpha-D-Man-(1-&gt;2)-alpha-D-Man-(1-&gt;3)-[alpha-D-Man-(1-&gt;3)-[alpha-D-Man-(1-&gt;2)-alpha-D-Man-(1-&gt;6)]-alpha-D-Man-(1-&gt;6)]-beta-D-Man-(1-&gt;4)-beta-D-GlcNAc-(1-&gt;4)-beta-D-GlcNAc)-L-asparaginyl-[protein] (N-glucan mannose isomer 8A1,2,3B1,3) + 3 H2O = N(4)-(alpha-D-Man-(1-&gt;3)-[alpha-D-Man-(1-&gt;3)-[alpha-D-Man-(1-&gt;6)]-alpha-D-Man-(1-&gt;6)]-beta-D-Man-(1-&gt;4)-beta-D-GlcNAc-(1-&gt;4)-beta-D-GlcNAc)-L-asparaginyl-[protein] (N-glucan mannose isomer 5A1,2) + 3 beta-D-mannose</text>
        <dbReference type="Rhea" id="RHEA:56028"/>
        <dbReference type="Rhea" id="RHEA-COMP:14358"/>
        <dbReference type="Rhea" id="RHEA-COMP:14367"/>
        <dbReference type="ChEBI" id="CHEBI:15377"/>
        <dbReference type="ChEBI" id="CHEBI:28563"/>
        <dbReference type="ChEBI" id="CHEBI:59087"/>
        <dbReference type="ChEBI" id="CHEBI:60628"/>
        <dbReference type="EC" id="3.2.1.113"/>
    </reaction>
</comment>
<gene>
    <name evidence="15" type="ORF">PENDEC_c027G00457</name>
</gene>
<evidence type="ECO:0000256" key="12">
    <source>
        <dbReference type="PIRSR" id="PIRSR601382-3"/>
    </source>
</evidence>
<evidence type="ECO:0000256" key="3">
    <source>
        <dbReference type="ARBA" id="ARBA00007658"/>
    </source>
</evidence>
<dbReference type="PRINTS" id="PR00747">
    <property type="entry name" value="GLYHDRLASE47"/>
</dbReference>
<name>A0A1V6NZE2_PENDC</name>
<dbReference type="EMBL" id="MDYL01000027">
    <property type="protein sequence ID" value="OQD70061.1"/>
    <property type="molecule type" value="Genomic_DNA"/>
</dbReference>
<evidence type="ECO:0000256" key="10">
    <source>
        <dbReference type="PIRSR" id="PIRSR601382-1"/>
    </source>
</evidence>
<dbReference type="InterPro" id="IPR036026">
    <property type="entry name" value="Seven-hairpin_glycosidases"/>
</dbReference>
<dbReference type="GO" id="GO:0005975">
    <property type="term" value="P:carbohydrate metabolic process"/>
    <property type="evidence" value="ECO:0007669"/>
    <property type="project" value="InterPro"/>
</dbReference>
<keyword evidence="16" id="KW-1185">Reference proteome</keyword>
<evidence type="ECO:0000256" key="6">
    <source>
        <dbReference type="ARBA" id="ARBA00022837"/>
    </source>
</evidence>
<evidence type="ECO:0000313" key="16">
    <source>
        <dbReference type="Proteomes" id="UP000191522"/>
    </source>
</evidence>
<proteinExistence type="inferred from homology"/>
<evidence type="ECO:0000256" key="8">
    <source>
        <dbReference type="ARBA" id="ARBA00047669"/>
    </source>
</evidence>
<keyword evidence="13" id="KW-0326">Glycosidase</keyword>
<dbReference type="GO" id="GO:0016020">
    <property type="term" value="C:membrane"/>
    <property type="evidence" value="ECO:0007669"/>
    <property type="project" value="InterPro"/>
</dbReference>
<dbReference type="Proteomes" id="UP000191522">
    <property type="component" value="Unassembled WGS sequence"/>
</dbReference>
<comment type="catalytic activity">
    <reaction evidence="9">
        <text>N(4)-(alpha-D-Man-(1-&gt;2)-alpha-D-Man-(1-&gt;2)-alpha-D-Man-(1-&gt;3)-[alpha-D-Man-(1-&gt;2)-alpha-D-Man-(1-&gt;3)-[alpha-D-Man-(1-&gt;2)-alpha-D-Man-(1-&gt;6)]-alpha-D-Man-(1-&gt;6)]-beta-D-Man-(1-&gt;4)-beta-D-GlcNAc-(1-&gt;4)-beta-D-GlcNAc)-L-asparaginyl-[protein] (N-glucan mannose isomer 9A1,2,3B1,2,3) + 4 H2O = N(4)-(alpha-D-Man-(1-&gt;3)-[alpha-D-Man-(1-&gt;3)-[alpha-D-Man-(1-&gt;6)]-alpha-D-Man-(1-&gt;6)]-beta-D-Man-(1-&gt;4)-beta-D-GlcNAc-(1-&gt;4)-beta-D-GlcNAc)-L-asparaginyl-[protein] (N-glucan mannose isomer 5A1,2) + 4 beta-D-mannose</text>
        <dbReference type="Rhea" id="RHEA:56008"/>
        <dbReference type="Rhea" id="RHEA-COMP:14356"/>
        <dbReference type="Rhea" id="RHEA-COMP:14367"/>
        <dbReference type="ChEBI" id="CHEBI:15377"/>
        <dbReference type="ChEBI" id="CHEBI:28563"/>
        <dbReference type="ChEBI" id="CHEBI:59087"/>
        <dbReference type="ChEBI" id="CHEBI:139493"/>
        <dbReference type="EC" id="3.2.1.113"/>
    </reaction>
</comment>
<dbReference type="Pfam" id="PF01532">
    <property type="entry name" value="Glyco_hydro_47"/>
    <property type="match status" value="1"/>
</dbReference>
<dbReference type="PANTHER" id="PTHR11742:SF55">
    <property type="entry name" value="ENDOPLASMIC RETICULUM MANNOSYL-OLIGOSACCHARIDE 1,2-ALPHA-MANNOSIDASE"/>
    <property type="match status" value="1"/>
</dbReference>
<dbReference type="GO" id="GO:0005783">
    <property type="term" value="C:endoplasmic reticulum"/>
    <property type="evidence" value="ECO:0007669"/>
    <property type="project" value="TreeGrafter"/>
</dbReference>
<dbReference type="GO" id="GO:0004571">
    <property type="term" value="F:mannosyl-oligosaccharide 1,2-alpha-mannosidase activity"/>
    <property type="evidence" value="ECO:0007669"/>
    <property type="project" value="UniProtKB-EC"/>
</dbReference>
<dbReference type="SUPFAM" id="SSF48225">
    <property type="entry name" value="Seven-hairpin glycosidases"/>
    <property type="match status" value="1"/>
</dbReference>
<dbReference type="GO" id="GO:0036503">
    <property type="term" value="P:ERAD pathway"/>
    <property type="evidence" value="ECO:0007669"/>
    <property type="project" value="UniProtKB-ARBA"/>
</dbReference>
<keyword evidence="4 11" id="KW-0479">Metal-binding</keyword>
<reference evidence="16" key="1">
    <citation type="journal article" date="2017" name="Nat. Microbiol.">
        <title>Global analysis of biosynthetic gene clusters reveals vast potential of secondary metabolite production in Penicillium species.</title>
        <authorList>
            <person name="Nielsen J.C."/>
            <person name="Grijseels S."/>
            <person name="Prigent S."/>
            <person name="Ji B."/>
            <person name="Dainat J."/>
            <person name="Nielsen K.F."/>
            <person name="Frisvad J.C."/>
            <person name="Workman M."/>
            <person name="Nielsen J."/>
        </authorList>
    </citation>
    <scope>NUCLEOTIDE SEQUENCE [LARGE SCALE GENOMIC DNA]</scope>
    <source>
        <strain evidence="16">IBT 11843</strain>
    </source>
</reference>
<feature type="disulfide bond" evidence="12">
    <location>
        <begin position="422"/>
        <end position="465"/>
    </location>
</feature>
<dbReference type="InterPro" id="IPR050749">
    <property type="entry name" value="Glycosyl_Hydrolase_47"/>
</dbReference>
<feature type="transmembrane region" description="Helical" evidence="14">
    <location>
        <begin position="63"/>
        <end position="83"/>
    </location>
</feature>
<keyword evidence="14" id="KW-0472">Membrane</keyword>
<keyword evidence="7 12" id="KW-1015">Disulfide bond</keyword>
<dbReference type="STRING" id="69771.A0A1V6NZE2"/>
<protein>
    <recommendedName>
        <fullName evidence="13">alpha-1,2-Mannosidase</fullName>
        <ecNumber evidence="13">3.2.1.-</ecNumber>
    </recommendedName>
</protein>
<evidence type="ECO:0000256" key="4">
    <source>
        <dbReference type="ARBA" id="ARBA00022723"/>
    </source>
</evidence>